<dbReference type="InterPro" id="IPR013762">
    <property type="entry name" value="Integrase-like_cat_sf"/>
</dbReference>
<proteinExistence type="inferred from homology"/>
<dbReference type="Gene3D" id="1.10.443.10">
    <property type="entry name" value="Intergrase catalytic core"/>
    <property type="match status" value="1"/>
</dbReference>
<dbReference type="PROSITE" id="PS51898">
    <property type="entry name" value="TYR_RECOMBINASE"/>
    <property type="match status" value="1"/>
</dbReference>
<evidence type="ECO:0008006" key="10">
    <source>
        <dbReference type="Google" id="ProtNLM"/>
    </source>
</evidence>
<dbReference type="PANTHER" id="PTHR30629:SF2">
    <property type="entry name" value="PROPHAGE INTEGRASE INTS-RELATED"/>
    <property type="match status" value="1"/>
</dbReference>
<dbReference type="SUPFAM" id="SSF56349">
    <property type="entry name" value="DNA breaking-rejoining enzymes"/>
    <property type="match status" value="1"/>
</dbReference>
<evidence type="ECO:0000256" key="1">
    <source>
        <dbReference type="ARBA" id="ARBA00008857"/>
    </source>
</evidence>
<dbReference type="EMBL" id="NHOI01000027">
    <property type="protein sequence ID" value="OVZ84367.1"/>
    <property type="molecule type" value="Genomic_DNA"/>
</dbReference>
<feature type="domain" description="Tyr recombinase" evidence="6">
    <location>
        <begin position="100"/>
        <end position="276"/>
    </location>
</feature>
<evidence type="ECO:0000313" key="8">
    <source>
        <dbReference type="EMBL" id="OVZ84367.1"/>
    </source>
</evidence>
<evidence type="ECO:0000259" key="7">
    <source>
        <dbReference type="PROSITE" id="PS51900"/>
    </source>
</evidence>
<comment type="caution">
    <text evidence="8">The sequence shown here is derived from an EMBL/GenBank/DDBJ whole genome shotgun (WGS) entry which is preliminary data.</text>
</comment>
<evidence type="ECO:0000256" key="5">
    <source>
        <dbReference type="PROSITE-ProRule" id="PRU01248"/>
    </source>
</evidence>
<dbReference type="GO" id="GO:0006310">
    <property type="term" value="P:DNA recombination"/>
    <property type="evidence" value="ECO:0007669"/>
    <property type="project" value="UniProtKB-KW"/>
</dbReference>
<dbReference type="InterPro" id="IPR002104">
    <property type="entry name" value="Integrase_catalytic"/>
</dbReference>
<organism evidence="8 9">
    <name type="scientific">Yersinia intermedia</name>
    <dbReference type="NCBI Taxonomy" id="631"/>
    <lineage>
        <taxon>Bacteria</taxon>
        <taxon>Pseudomonadati</taxon>
        <taxon>Pseudomonadota</taxon>
        <taxon>Gammaproteobacteria</taxon>
        <taxon>Enterobacterales</taxon>
        <taxon>Yersiniaceae</taxon>
        <taxon>Yersinia</taxon>
    </lineage>
</organism>
<dbReference type="InterPro" id="IPR010998">
    <property type="entry name" value="Integrase_recombinase_N"/>
</dbReference>
<dbReference type="InterPro" id="IPR011010">
    <property type="entry name" value="DNA_brk_join_enz"/>
</dbReference>
<dbReference type="InterPro" id="IPR050808">
    <property type="entry name" value="Phage_Integrase"/>
</dbReference>
<sequence length="284" mass="32275">MTLAELCHIYLQYTRGYKKSSHTDKSKISNYIVPQLGDTKIEDITRLQIQSYINGLTHLKCSTRNRHLNLIKALCSFGVEYNYMNTSPVAGMRAYREPASLRKTLEPGEFSSLIRVLKEEVVAEPRDTLSLIMLLAFTGMRLGEARAGLIEDINFNHNTLFLRDSKSGDSRLVPLCREAKEILRMQQNKYGATGLIFRSINGGMVSEPRRLMEKLCEKAGIRKCLLHELRYTAGSAMLAATKNIYAVKVFLGHRNIKTTEKYVTFFSGQQYEDVEKAMALMLKS</sequence>
<evidence type="ECO:0000256" key="3">
    <source>
        <dbReference type="ARBA" id="ARBA00023125"/>
    </source>
</evidence>
<dbReference type="CDD" id="cd00796">
    <property type="entry name" value="INT_Rci_Hp1_C"/>
    <property type="match status" value="1"/>
</dbReference>
<reference evidence="8 9" key="1">
    <citation type="submission" date="2017-05" db="EMBL/GenBank/DDBJ databases">
        <title>Whole genome sequencing of Yersinia kristensenii.</title>
        <authorList>
            <person name="Campioni F."/>
        </authorList>
    </citation>
    <scope>NUCLEOTIDE SEQUENCE [LARGE SCALE GENOMIC DNA]</scope>
    <source>
        <strain evidence="8 9">CFSAN060536</strain>
    </source>
</reference>
<evidence type="ECO:0000256" key="2">
    <source>
        <dbReference type="ARBA" id="ARBA00022908"/>
    </source>
</evidence>
<dbReference type="Gene3D" id="1.10.150.130">
    <property type="match status" value="1"/>
</dbReference>
<name>A0A208ZV40_YERIN</name>
<keyword evidence="4" id="KW-0233">DNA recombination</keyword>
<evidence type="ECO:0000256" key="4">
    <source>
        <dbReference type="ARBA" id="ARBA00023172"/>
    </source>
</evidence>
<dbReference type="Pfam" id="PF14659">
    <property type="entry name" value="Phage_int_SAM_3"/>
    <property type="match status" value="1"/>
</dbReference>
<dbReference type="InterPro" id="IPR004107">
    <property type="entry name" value="Integrase_SAM-like_N"/>
</dbReference>
<dbReference type="GO" id="GO:0003677">
    <property type="term" value="F:DNA binding"/>
    <property type="evidence" value="ECO:0007669"/>
    <property type="project" value="UniProtKB-UniRule"/>
</dbReference>
<dbReference type="PROSITE" id="PS51900">
    <property type="entry name" value="CB"/>
    <property type="match status" value="1"/>
</dbReference>
<comment type="similarity">
    <text evidence="1">Belongs to the 'phage' integrase family.</text>
</comment>
<protein>
    <recommendedName>
        <fullName evidence="10">Site-specific integrase</fullName>
    </recommendedName>
</protein>
<dbReference type="InterPro" id="IPR044068">
    <property type="entry name" value="CB"/>
</dbReference>
<keyword evidence="3 5" id="KW-0238">DNA-binding</keyword>
<evidence type="ECO:0000313" key="9">
    <source>
        <dbReference type="Proteomes" id="UP000196440"/>
    </source>
</evidence>
<evidence type="ECO:0000259" key="6">
    <source>
        <dbReference type="PROSITE" id="PS51898"/>
    </source>
</evidence>
<feature type="domain" description="Core-binding (CB)" evidence="7">
    <location>
        <begin position="1"/>
        <end position="79"/>
    </location>
</feature>
<dbReference type="PANTHER" id="PTHR30629">
    <property type="entry name" value="PROPHAGE INTEGRASE"/>
    <property type="match status" value="1"/>
</dbReference>
<dbReference type="Proteomes" id="UP000196440">
    <property type="component" value="Unassembled WGS sequence"/>
</dbReference>
<dbReference type="Pfam" id="PF00589">
    <property type="entry name" value="Phage_integrase"/>
    <property type="match status" value="1"/>
</dbReference>
<keyword evidence="2" id="KW-0229">DNA integration</keyword>
<dbReference type="GO" id="GO:0015074">
    <property type="term" value="P:DNA integration"/>
    <property type="evidence" value="ECO:0007669"/>
    <property type="project" value="UniProtKB-KW"/>
</dbReference>
<gene>
    <name evidence="8" type="ORF">CBW57_17640</name>
</gene>
<dbReference type="AlphaFoldDB" id="A0A208ZV40"/>
<accession>A0A208ZV40</accession>